<dbReference type="PANTHER" id="PTHR43155">
    <property type="entry name" value="CYCLIC DI-GMP PHOSPHODIESTERASE PA4108-RELATED"/>
    <property type="match status" value="1"/>
</dbReference>
<protein>
    <submittedName>
        <fullName evidence="2">HD-GYP domain-containing protein</fullName>
    </submittedName>
</protein>
<dbReference type="RefSeq" id="WP_347439085.1">
    <property type="nucleotide sequence ID" value="NZ_CP089291.1"/>
</dbReference>
<organism evidence="2 3">
    <name type="scientific">Fodinisporobacter ferrooxydans</name>
    <dbReference type="NCBI Taxonomy" id="2901836"/>
    <lineage>
        <taxon>Bacteria</taxon>
        <taxon>Bacillati</taxon>
        <taxon>Bacillota</taxon>
        <taxon>Bacilli</taxon>
        <taxon>Bacillales</taxon>
        <taxon>Alicyclobacillaceae</taxon>
        <taxon>Fodinisporobacter</taxon>
    </lineage>
</organism>
<dbReference type="PANTHER" id="PTHR43155:SF2">
    <property type="entry name" value="CYCLIC DI-GMP PHOSPHODIESTERASE PA4108"/>
    <property type="match status" value="1"/>
</dbReference>
<dbReference type="Pfam" id="PF13487">
    <property type="entry name" value="HD_5"/>
    <property type="match status" value="1"/>
</dbReference>
<feature type="domain" description="HD-GYP" evidence="1">
    <location>
        <begin position="113"/>
        <end position="309"/>
    </location>
</feature>
<accession>A0ABY4CQ64</accession>
<keyword evidence="3" id="KW-1185">Reference proteome</keyword>
<dbReference type="EMBL" id="CP089291">
    <property type="protein sequence ID" value="UOF92414.1"/>
    <property type="molecule type" value="Genomic_DNA"/>
</dbReference>
<dbReference type="PROSITE" id="PS51832">
    <property type="entry name" value="HD_GYP"/>
    <property type="match status" value="1"/>
</dbReference>
<dbReference type="SUPFAM" id="SSF109604">
    <property type="entry name" value="HD-domain/PDEase-like"/>
    <property type="match status" value="1"/>
</dbReference>
<dbReference type="Gene3D" id="1.10.3210.10">
    <property type="entry name" value="Hypothetical protein af1432"/>
    <property type="match status" value="1"/>
</dbReference>
<name>A0ABY4CQ64_9BACL</name>
<dbReference type="Proteomes" id="UP000830167">
    <property type="component" value="Chromosome"/>
</dbReference>
<sequence length="361" mass="40657">MYIKQISALQPGERLAKPIYTASGRILINARVELTAMMIRRLASLGIQRVYVSDPRTDDIVFEDSVSNETKIRATQMVSETFSDMLEARRWNRSISLAKLGMRFRGVFEDILFDLQGTKELLLQLTGIYTADKYLYTHSVNVGIYSAALGIALGLDRSQLLELGIGAMLHDIGMILLDSELLEKERRLTKEELEEIKQHTILGYEFLRQQTDIPLLSAHCSLQHHERIDGSGYPRGLRDKEIHTYGKIIGITDTYTALIAKRPYRNGYLPHEAMDILYGSLGKYDASMLQTFRNHIVLFPIGTIVSLSTGETGVVVDVNAKYPDRPIIRILKNGNGEDISSYEIDMSSHLSILISKCESAL</sequence>
<dbReference type="InterPro" id="IPR037522">
    <property type="entry name" value="HD_GYP_dom"/>
</dbReference>
<evidence type="ECO:0000259" key="1">
    <source>
        <dbReference type="PROSITE" id="PS51832"/>
    </source>
</evidence>
<gene>
    <name evidence="2" type="ORF">LSG31_09780</name>
</gene>
<reference evidence="2" key="1">
    <citation type="submission" date="2021-12" db="EMBL/GenBank/DDBJ databases">
        <title>Alicyclobacillaceae gen. nov., sp. nov., isolated from chalcocite enrichment system.</title>
        <authorList>
            <person name="Jiang Z."/>
        </authorList>
    </citation>
    <scope>NUCLEOTIDE SEQUENCE</scope>
    <source>
        <strain evidence="2">MYW30-H2</strain>
    </source>
</reference>
<proteinExistence type="predicted"/>
<evidence type="ECO:0000313" key="3">
    <source>
        <dbReference type="Proteomes" id="UP000830167"/>
    </source>
</evidence>
<dbReference type="InterPro" id="IPR003607">
    <property type="entry name" value="HD/PDEase_dom"/>
</dbReference>
<evidence type="ECO:0000313" key="2">
    <source>
        <dbReference type="EMBL" id="UOF92414.1"/>
    </source>
</evidence>
<dbReference type="SMART" id="SM00471">
    <property type="entry name" value="HDc"/>
    <property type="match status" value="1"/>
</dbReference>
<dbReference type="CDD" id="cd00077">
    <property type="entry name" value="HDc"/>
    <property type="match status" value="1"/>
</dbReference>